<dbReference type="Proteomes" id="UP000308054">
    <property type="component" value="Unassembled WGS sequence"/>
</dbReference>
<reference evidence="3 4" key="1">
    <citation type="journal article" date="2017" name="Int. J. Syst. Evol. Microbiol.">
        <title>Marinicauda algicola sp. nov., isolated from a marine red alga Rhodosorus marinus.</title>
        <authorList>
            <person name="Jeong S.E."/>
            <person name="Jeon S.H."/>
            <person name="Chun B.H."/>
            <person name="Kim D.W."/>
            <person name="Jeon C.O."/>
        </authorList>
    </citation>
    <scope>NUCLEOTIDE SEQUENCE [LARGE SCALE GENOMIC DNA]</scope>
    <source>
        <strain evidence="3 4">JCM 31718</strain>
    </source>
</reference>
<accession>A0A4V3RXX8</accession>
<gene>
    <name evidence="3" type="ORF">E5163_10100</name>
</gene>
<feature type="region of interest" description="Disordered" evidence="1">
    <location>
        <begin position="25"/>
        <end position="46"/>
    </location>
</feature>
<dbReference type="RefSeq" id="WP_135996024.1">
    <property type="nucleotide sequence ID" value="NZ_CP071057.1"/>
</dbReference>
<feature type="chain" id="PRO_5020354282" evidence="2">
    <location>
        <begin position="26"/>
        <end position="290"/>
    </location>
</feature>
<evidence type="ECO:0000256" key="1">
    <source>
        <dbReference type="SAM" id="MobiDB-lite"/>
    </source>
</evidence>
<sequence length="290" mass="30696">MRVSKRYAGLAAAIAAGFISAAAAAGDPAPTPPSPPPPHGGCCTHPGGPTINVPGVYIGGPSVHVGGPHVKIGGVNLSSSVNVNVNASASASAMAQASAINNNSTVVFGGGSWIPPVARSGAASAIAGLRLAEEYELVEEERTRWVEEWRVVRAVCVDDSGTPHPASRPDPEERVDPHFDGEIFRCMAGTSMQVTLGWEEEGEYIYQDGRTIVCEKGEALRHAPGGRLYCAPEEARRNCNERSLLRRYGPGVKLVYYRYEETYAETVERRSERASASSMTLVLDGGVGGY</sequence>
<name>A0A4V3RXX8_9PROT</name>
<keyword evidence="2" id="KW-0732">Signal</keyword>
<dbReference type="OrthoDB" id="7172966at2"/>
<dbReference type="AlphaFoldDB" id="A0A4V3RXX8"/>
<keyword evidence="4" id="KW-1185">Reference proteome</keyword>
<comment type="caution">
    <text evidence="3">The sequence shown here is derived from an EMBL/GenBank/DDBJ whole genome shotgun (WGS) entry which is preliminary data.</text>
</comment>
<proteinExistence type="predicted"/>
<feature type="signal peptide" evidence="2">
    <location>
        <begin position="1"/>
        <end position="25"/>
    </location>
</feature>
<evidence type="ECO:0000256" key="2">
    <source>
        <dbReference type="SAM" id="SignalP"/>
    </source>
</evidence>
<feature type="compositionally biased region" description="Pro residues" evidence="1">
    <location>
        <begin position="29"/>
        <end position="39"/>
    </location>
</feature>
<evidence type="ECO:0000313" key="4">
    <source>
        <dbReference type="Proteomes" id="UP000308054"/>
    </source>
</evidence>
<protein>
    <submittedName>
        <fullName evidence="3">Uncharacterized protein</fullName>
    </submittedName>
</protein>
<evidence type="ECO:0000313" key="3">
    <source>
        <dbReference type="EMBL" id="TGY88179.1"/>
    </source>
</evidence>
<dbReference type="EMBL" id="SRXW01000003">
    <property type="protein sequence ID" value="TGY88179.1"/>
    <property type="molecule type" value="Genomic_DNA"/>
</dbReference>
<organism evidence="3 4">
    <name type="scientific">Marinicauda algicola</name>
    <dbReference type="NCBI Taxonomy" id="2029849"/>
    <lineage>
        <taxon>Bacteria</taxon>
        <taxon>Pseudomonadati</taxon>
        <taxon>Pseudomonadota</taxon>
        <taxon>Alphaproteobacteria</taxon>
        <taxon>Maricaulales</taxon>
        <taxon>Maricaulaceae</taxon>
        <taxon>Marinicauda</taxon>
    </lineage>
</organism>